<gene>
    <name evidence="2" type="ORF">SAMN05421672_10717</name>
</gene>
<evidence type="ECO:0000313" key="3">
    <source>
        <dbReference type="Proteomes" id="UP000186079"/>
    </source>
</evidence>
<reference evidence="2 3" key="1">
    <citation type="submission" date="2017-01" db="EMBL/GenBank/DDBJ databases">
        <authorList>
            <person name="Mah S.A."/>
            <person name="Swanson W.J."/>
            <person name="Moy G.W."/>
            <person name="Vacquier V.D."/>
        </authorList>
    </citation>
    <scope>NUCLEOTIDE SEQUENCE [LARGE SCALE GENOMIC DNA]</scope>
    <source>
        <strain evidence="2 3">ATCC 29606</strain>
    </source>
</reference>
<sequence length="147" mass="16145">MQRWQSWVVAMGLSLAAPVLSAQEYSASVNYQLRCAGCHGQDGMGVPAGGIPPFPKYVDGFFSTENSRLYLMHVPGINGASLTDREIAAVMNYVGERWGEPGARKPFTAEEVTALRARPVEDVVALRRDVTEELNLAGYEVPDYPWP</sequence>
<keyword evidence="1" id="KW-0732">Signal</keyword>
<dbReference type="RefSeq" id="WP_052155491.1">
    <property type="nucleotide sequence ID" value="NZ_FTMC01000007.1"/>
</dbReference>
<dbReference type="SUPFAM" id="SSF46626">
    <property type="entry name" value="Cytochrome c"/>
    <property type="match status" value="1"/>
</dbReference>
<dbReference type="AlphaFoldDB" id="A0A1N6TA75"/>
<feature type="chain" id="PRO_5009938403" description="Cytochrome c domain-containing protein" evidence="1">
    <location>
        <begin position="23"/>
        <end position="147"/>
    </location>
</feature>
<accession>A0A1N6TA75</accession>
<dbReference type="InterPro" id="IPR036909">
    <property type="entry name" value="Cyt_c-like_dom_sf"/>
</dbReference>
<evidence type="ECO:0000256" key="1">
    <source>
        <dbReference type="SAM" id="SignalP"/>
    </source>
</evidence>
<dbReference type="Gene3D" id="1.10.760.10">
    <property type="entry name" value="Cytochrome c-like domain"/>
    <property type="match status" value="1"/>
</dbReference>
<dbReference type="GO" id="GO:0020037">
    <property type="term" value="F:heme binding"/>
    <property type="evidence" value="ECO:0007669"/>
    <property type="project" value="InterPro"/>
</dbReference>
<proteinExistence type="predicted"/>
<name>A0A1N6TA75_9PSED</name>
<feature type="signal peptide" evidence="1">
    <location>
        <begin position="1"/>
        <end position="22"/>
    </location>
</feature>
<dbReference type="GO" id="GO:0009055">
    <property type="term" value="F:electron transfer activity"/>
    <property type="evidence" value="ECO:0007669"/>
    <property type="project" value="InterPro"/>
</dbReference>
<organism evidence="2 3">
    <name type="scientific">Pseudomonas flexibilis</name>
    <dbReference type="NCBI Taxonomy" id="706570"/>
    <lineage>
        <taxon>Bacteria</taxon>
        <taxon>Pseudomonadati</taxon>
        <taxon>Pseudomonadota</taxon>
        <taxon>Gammaproteobacteria</taxon>
        <taxon>Pseudomonadales</taxon>
        <taxon>Pseudomonadaceae</taxon>
        <taxon>Pseudomonas</taxon>
    </lineage>
</organism>
<evidence type="ECO:0008006" key="4">
    <source>
        <dbReference type="Google" id="ProtNLM"/>
    </source>
</evidence>
<evidence type="ECO:0000313" key="2">
    <source>
        <dbReference type="EMBL" id="SIQ50285.1"/>
    </source>
</evidence>
<protein>
    <recommendedName>
        <fullName evidence="4">Cytochrome c domain-containing protein</fullName>
    </recommendedName>
</protein>
<dbReference type="Proteomes" id="UP000186079">
    <property type="component" value="Unassembled WGS sequence"/>
</dbReference>
<dbReference type="EMBL" id="FTMC01000007">
    <property type="protein sequence ID" value="SIQ50285.1"/>
    <property type="molecule type" value="Genomic_DNA"/>
</dbReference>